<proteinExistence type="predicted"/>
<evidence type="ECO:0000313" key="1">
    <source>
        <dbReference type="EMBL" id="SFF96017.1"/>
    </source>
</evidence>
<name>A0A1I2N2R2_9ACTN</name>
<gene>
    <name evidence="1" type="ORF">SAMN05421541_13521</name>
</gene>
<dbReference type="RefSeq" id="WP_093622256.1">
    <property type="nucleotide sequence ID" value="NZ_BOMT01000084.1"/>
</dbReference>
<dbReference type="STRING" id="35752.SAMN05421541_13521"/>
<sequence length="334" mass="37269">MKRDRVYHPILRPRRGEFTALAHLSAEESERIVPIVELEPDGVVLPLVRELRPRVRALAVDFGEVPEQTAGPEMLAERLSGLGLAMIPVLRPHESSLRLAGHGRAARLHQRGAVLRLRPHEDAVNPAEADAVIERMLRAATLDPGEIDLLIDLAETACLAHATAVEDRARRVLRWARDTPWRSVSVASGAMPPNLDDLPTDRPVALGRLDARVWERLGDPDLGYADYGVTSPVRRRGVQHHRQLPTLRYTTATEWWIYRWARRGGRSDDRCHDLCRTLVSSPQWPSIGARFSWGDAEIARRARTARGAGSSASWIAWGTSHHIAHVLHTLPRGG</sequence>
<accession>A0A1I2N2R2</accession>
<dbReference type="Pfam" id="PF14350">
    <property type="entry name" value="Beta_protein"/>
    <property type="match status" value="1"/>
</dbReference>
<evidence type="ECO:0000313" key="2">
    <source>
        <dbReference type="Proteomes" id="UP000199645"/>
    </source>
</evidence>
<dbReference type="OrthoDB" id="4764243at2"/>
<protein>
    <submittedName>
        <fullName evidence="1">Beta protein</fullName>
    </submittedName>
</protein>
<dbReference type="Proteomes" id="UP000199645">
    <property type="component" value="Unassembled WGS sequence"/>
</dbReference>
<dbReference type="AlphaFoldDB" id="A0A1I2N2R2"/>
<keyword evidence="2" id="KW-1185">Reference proteome</keyword>
<dbReference type="InterPro" id="IPR025683">
    <property type="entry name" value="Protein_beta"/>
</dbReference>
<reference evidence="1 2" key="1">
    <citation type="submission" date="2016-10" db="EMBL/GenBank/DDBJ databases">
        <authorList>
            <person name="de Groot N.N."/>
        </authorList>
    </citation>
    <scope>NUCLEOTIDE SEQUENCE [LARGE SCALE GENOMIC DNA]</scope>
    <source>
        <strain evidence="1 2">DSM 43019</strain>
    </source>
</reference>
<organism evidence="1 2">
    <name type="scientific">Actinoplanes philippinensis</name>
    <dbReference type="NCBI Taxonomy" id="35752"/>
    <lineage>
        <taxon>Bacteria</taxon>
        <taxon>Bacillati</taxon>
        <taxon>Actinomycetota</taxon>
        <taxon>Actinomycetes</taxon>
        <taxon>Micromonosporales</taxon>
        <taxon>Micromonosporaceae</taxon>
        <taxon>Actinoplanes</taxon>
    </lineage>
</organism>
<dbReference type="EMBL" id="FONV01000035">
    <property type="protein sequence ID" value="SFF96017.1"/>
    <property type="molecule type" value="Genomic_DNA"/>
</dbReference>